<dbReference type="Gene3D" id="3.40.50.880">
    <property type="match status" value="1"/>
</dbReference>
<gene>
    <name evidence="3" type="ORF">IM532_00455</name>
</gene>
<name>A0A8J7K2Z1_9FLAO</name>
<dbReference type="InterPro" id="IPR006286">
    <property type="entry name" value="C56_PfpI-like"/>
</dbReference>
<evidence type="ECO:0000313" key="3">
    <source>
        <dbReference type="EMBL" id="MBF0595943.1"/>
    </source>
</evidence>
<dbReference type="CDD" id="cd03134">
    <property type="entry name" value="GATase1_PfpI_like"/>
    <property type="match status" value="1"/>
</dbReference>
<accession>A0A8J7K2Z1</accession>
<dbReference type="InterPro" id="IPR029062">
    <property type="entry name" value="Class_I_gatase-like"/>
</dbReference>
<keyword evidence="3" id="KW-0315">Glutamine amidotransferase</keyword>
<evidence type="ECO:0000313" key="4">
    <source>
        <dbReference type="Proteomes" id="UP000608754"/>
    </source>
</evidence>
<dbReference type="InterPro" id="IPR002818">
    <property type="entry name" value="DJ-1/PfpI"/>
</dbReference>
<dbReference type="PANTHER" id="PTHR42733">
    <property type="entry name" value="DJ-1 PROTEIN"/>
    <property type="match status" value="1"/>
</dbReference>
<comment type="caution">
    <text evidence="3">The sequence shown here is derived from an EMBL/GenBank/DDBJ whole genome shotgun (WGS) entry which is preliminary data.</text>
</comment>
<organism evidence="3 4">
    <name type="scientific">Faecalibacter rhinopitheci</name>
    <dbReference type="NCBI Taxonomy" id="2779678"/>
    <lineage>
        <taxon>Bacteria</taxon>
        <taxon>Pseudomonadati</taxon>
        <taxon>Bacteroidota</taxon>
        <taxon>Flavobacteriia</taxon>
        <taxon>Flavobacteriales</taxon>
        <taxon>Weeksellaceae</taxon>
        <taxon>Faecalibacter</taxon>
    </lineage>
</organism>
<sequence length="178" mass="19651">MKKLENKRIAILTEDGFEEVELSSPKEALENEGANVDIVSPQPHKVRAKQGDEWSTDYTVNVSLQNASVDNYDALVIPGGVINPDKLRVNKDVLKFIKSFFEKGKTVASICHGPQVLINAEVVKDIKLTSVEAIKIDLINAGSKWEDSEVVYDKGLITSRTPDDLPAFNEKLIDVISS</sequence>
<proteinExistence type="inferred from homology"/>
<dbReference type="NCBIfam" id="TIGR01382">
    <property type="entry name" value="PfpI"/>
    <property type="match status" value="1"/>
</dbReference>
<evidence type="ECO:0000259" key="2">
    <source>
        <dbReference type="Pfam" id="PF01965"/>
    </source>
</evidence>
<dbReference type="SUPFAM" id="SSF52317">
    <property type="entry name" value="Class I glutamine amidotransferase-like"/>
    <property type="match status" value="1"/>
</dbReference>
<evidence type="ECO:0000256" key="1">
    <source>
        <dbReference type="ARBA" id="ARBA00008542"/>
    </source>
</evidence>
<comment type="similarity">
    <text evidence="1">Belongs to the peptidase C56 family.</text>
</comment>
<keyword evidence="4" id="KW-1185">Reference proteome</keyword>
<feature type="domain" description="DJ-1/PfpI" evidence="2">
    <location>
        <begin position="7"/>
        <end position="173"/>
    </location>
</feature>
<protein>
    <submittedName>
        <fullName evidence="3">Type 1 glutamine amidotransferase</fullName>
    </submittedName>
</protein>
<dbReference type="AlphaFoldDB" id="A0A8J7K2Z1"/>
<dbReference type="EMBL" id="JADGIK010000001">
    <property type="protein sequence ID" value="MBF0595943.1"/>
    <property type="molecule type" value="Genomic_DNA"/>
</dbReference>
<dbReference type="RefSeq" id="WP_194181476.1">
    <property type="nucleotide sequence ID" value="NZ_JADGIK010000001.1"/>
</dbReference>
<dbReference type="Proteomes" id="UP000608754">
    <property type="component" value="Unassembled WGS sequence"/>
</dbReference>
<dbReference type="PROSITE" id="PS51276">
    <property type="entry name" value="PEPTIDASE_C56_PFPI"/>
    <property type="match status" value="1"/>
</dbReference>
<reference evidence="3" key="1">
    <citation type="submission" date="2020-10" db="EMBL/GenBank/DDBJ databases">
        <authorList>
            <person name="Lu T."/>
            <person name="Wang Q."/>
            <person name="Han X."/>
        </authorList>
    </citation>
    <scope>NUCLEOTIDE SEQUENCE</scope>
    <source>
        <strain evidence="3">WQ 117</strain>
    </source>
</reference>
<dbReference type="Pfam" id="PF01965">
    <property type="entry name" value="DJ-1_PfpI"/>
    <property type="match status" value="1"/>
</dbReference>
<dbReference type="PANTHER" id="PTHR42733:SF12">
    <property type="entry name" value="PROTEINASE"/>
    <property type="match status" value="1"/>
</dbReference>